<accession>A0A4R7C0P6</accession>
<dbReference type="OrthoDB" id="9814909at2"/>
<dbReference type="GO" id="GO:0016765">
    <property type="term" value="F:transferase activity, transferring alkyl or aryl (other than methyl) groups"/>
    <property type="evidence" value="ECO:0007669"/>
    <property type="project" value="UniProtKB-ARBA"/>
</dbReference>
<dbReference type="EMBL" id="SNZR01000013">
    <property type="protein sequence ID" value="TDR89946.1"/>
    <property type="molecule type" value="Genomic_DNA"/>
</dbReference>
<proteinExistence type="predicted"/>
<dbReference type="Proteomes" id="UP000295122">
    <property type="component" value="Unassembled WGS sequence"/>
</dbReference>
<dbReference type="PANTHER" id="PTHR31480">
    <property type="entry name" value="BIFUNCTIONAL LYCOPENE CYCLASE/PHYTOENE SYNTHASE"/>
    <property type="match status" value="1"/>
</dbReference>
<evidence type="ECO:0000313" key="1">
    <source>
        <dbReference type="EMBL" id="TDR89946.1"/>
    </source>
</evidence>
<dbReference type="SUPFAM" id="SSF48576">
    <property type="entry name" value="Terpenoid synthases"/>
    <property type="match status" value="1"/>
</dbReference>
<organism evidence="1 2">
    <name type="scientific">Enterovirga rhinocerotis</name>
    <dbReference type="NCBI Taxonomy" id="1339210"/>
    <lineage>
        <taxon>Bacteria</taxon>
        <taxon>Pseudomonadati</taxon>
        <taxon>Pseudomonadota</taxon>
        <taxon>Alphaproteobacteria</taxon>
        <taxon>Hyphomicrobiales</taxon>
        <taxon>Methylobacteriaceae</taxon>
        <taxon>Enterovirga</taxon>
    </lineage>
</organism>
<protein>
    <submittedName>
        <fullName evidence="1">Phytoene synthase</fullName>
    </submittedName>
</protein>
<dbReference type="AlphaFoldDB" id="A0A4R7C0P6"/>
<name>A0A4R7C0P6_9HYPH</name>
<dbReference type="RefSeq" id="WP_133770962.1">
    <property type="nucleotide sequence ID" value="NZ_SNZR01000013.1"/>
</dbReference>
<reference evidence="1 2" key="1">
    <citation type="submission" date="2019-03" db="EMBL/GenBank/DDBJ databases">
        <title>Genomic Encyclopedia of Type Strains, Phase IV (KMG-IV): sequencing the most valuable type-strain genomes for metagenomic binning, comparative biology and taxonomic classification.</title>
        <authorList>
            <person name="Goeker M."/>
        </authorList>
    </citation>
    <scope>NUCLEOTIDE SEQUENCE [LARGE SCALE GENOMIC DNA]</scope>
    <source>
        <strain evidence="1 2">DSM 25903</strain>
    </source>
</reference>
<dbReference type="Gene3D" id="1.10.600.10">
    <property type="entry name" value="Farnesyl Diphosphate Synthase"/>
    <property type="match status" value="1"/>
</dbReference>
<dbReference type="InterPro" id="IPR002060">
    <property type="entry name" value="Squ/phyt_synthse"/>
</dbReference>
<evidence type="ECO:0000313" key="2">
    <source>
        <dbReference type="Proteomes" id="UP000295122"/>
    </source>
</evidence>
<gene>
    <name evidence="1" type="ORF">EV668_2783</name>
</gene>
<dbReference type="InterPro" id="IPR008949">
    <property type="entry name" value="Isoprenoid_synthase_dom_sf"/>
</dbReference>
<comment type="caution">
    <text evidence="1">The sequence shown here is derived from an EMBL/GenBank/DDBJ whole genome shotgun (WGS) entry which is preliminary data.</text>
</comment>
<dbReference type="Pfam" id="PF00494">
    <property type="entry name" value="SQS_PSY"/>
    <property type="match status" value="1"/>
</dbReference>
<keyword evidence="2" id="KW-1185">Reference proteome</keyword>
<sequence>MDHDLDAATSHCLSLLREHDRDRYWSVLLAPASARGGLAALYAFSVEIARVREAVSAPMPGEIRLQWWRDAIAGEARGDVDAHPVALAIRRTIEAFSLPRQAFLDMIDARVFDLYDDPMPSLPDLEGYLGETSSALMRLAGLVLAGGTDPGFADAAGHAGLAYGLTGLLRALPWHARDGRLVLPKDVLDRYGVTRDDIVRGRGGPGVVQSLAVLRAVARDQDRQARALLKPLPKPLRAAFLPLALVPADLAELDAAADPLAVTPERPAWKAIWRLWRARQSGF</sequence>